<evidence type="ECO:0000313" key="1">
    <source>
        <dbReference type="EMBL" id="PNG26341.1"/>
    </source>
</evidence>
<organism evidence="1 2">
    <name type="scientific">Methylocella silvestris</name>
    <dbReference type="NCBI Taxonomy" id="199596"/>
    <lineage>
        <taxon>Bacteria</taxon>
        <taxon>Pseudomonadati</taxon>
        <taxon>Pseudomonadota</taxon>
        <taxon>Alphaproteobacteria</taxon>
        <taxon>Hyphomicrobiales</taxon>
        <taxon>Beijerinckiaceae</taxon>
        <taxon>Methylocella</taxon>
    </lineage>
</organism>
<reference evidence="1 2" key="1">
    <citation type="submission" date="2017-10" db="EMBL/GenBank/DDBJ databases">
        <title>Genome announcement of Methylocella silvestris TVC from permafrost.</title>
        <authorList>
            <person name="Wang J."/>
            <person name="Geng K."/>
            <person name="Ul-Haque F."/>
            <person name="Crombie A.T."/>
            <person name="Street L.E."/>
            <person name="Wookey P.A."/>
            <person name="Murrell J.C."/>
            <person name="Pratscher J."/>
        </authorList>
    </citation>
    <scope>NUCLEOTIDE SEQUENCE [LARGE SCALE GENOMIC DNA]</scope>
    <source>
        <strain evidence="1 2">TVC</strain>
    </source>
</reference>
<protein>
    <recommendedName>
        <fullName evidence="3">DUF2924 domain-containing protein</fullName>
    </recommendedName>
</protein>
<dbReference type="Pfam" id="PF11149">
    <property type="entry name" value="DUF2924"/>
    <property type="match status" value="1"/>
</dbReference>
<dbReference type="RefSeq" id="WP_102843504.1">
    <property type="nucleotide sequence ID" value="NZ_PDZR01000008.1"/>
</dbReference>
<proteinExistence type="predicted"/>
<evidence type="ECO:0000313" key="2">
    <source>
        <dbReference type="Proteomes" id="UP000236286"/>
    </source>
</evidence>
<dbReference type="Proteomes" id="UP000236286">
    <property type="component" value="Unassembled WGS sequence"/>
</dbReference>
<accession>A0A2J7THU1</accession>
<dbReference type="InterPro" id="IPR021322">
    <property type="entry name" value="DUF2924"/>
</dbReference>
<comment type="caution">
    <text evidence="1">The sequence shown here is derived from an EMBL/GenBank/DDBJ whole genome shotgun (WGS) entry which is preliminary data.</text>
</comment>
<name>A0A2J7THU1_METSI</name>
<dbReference type="OrthoDB" id="284135at2"/>
<gene>
    <name evidence="1" type="ORF">CR492_09525</name>
</gene>
<evidence type="ECO:0008006" key="3">
    <source>
        <dbReference type="Google" id="ProtNLM"/>
    </source>
</evidence>
<dbReference type="EMBL" id="PDZR01000008">
    <property type="protein sequence ID" value="PNG26341.1"/>
    <property type="molecule type" value="Genomic_DNA"/>
</dbReference>
<sequence length="167" mass="18526">MIRRDTPRPTFDGVGLEAEVGRFRALGLDELREEWRRLWRSEPPRISRDLFVLALGYRMQELEHGGLGKATRRKLQTLGKALRETGQPVPAPGADLKPGCRLIREWHGRTHAVTVLEDGFEYAGAVYPSLTHLAKEITAAHWSGPRFFGLTSAKGAVAGARNGETDA</sequence>
<dbReference type="AlphaFoldDB" id="A0A2J7THU1"/>